<keyword evidence="1" id="KW-0175">Coiled coil</keyword>
<dbReference type="EMBL" id="FNQF01000002">
    <property type="protein sequence ID" value="SDZ92296.1"/>
    <property type="molecule type" value="Genomic_DNA"/>
</dbReference>
<evidence type="ECO:0000259" key="3">
    <source>
        <dbReference type="Pfam" id="PF02470"/>
    </source>
</evidence>
<feature type="domain" description="Mce/MlaD" evidence="3">
    <location>
        <begin position="37"/>
        <end position="112"/>
    </location>
</feature>
<keyword evidence="2" id="KW-0812">Transmembrane</keyword>
<dbReference type="AlphaFoldDB" id="A0A1H3WYT7"/>
<evidence type="ECO:0000313" key="5">
    <source>
        <dbReference type="Proteomes" id="UP000198820"/>
    </source>
</evidence>
<dbReference type="InterPro" id="IPR052336">
    <property type="entry name" value="MlaD_Phospholipid_Transporter"/>
</dbReference>
<dbReference type="Pfam" id="PF02470">
    <property type="entry name" value="MlaD"/>
    <property type="match status" value="1"/>
</dbReference>
<accession>A0A1H3WYT7</accession>
<organism evidence="4 5">
    <name type="scientific">Psychroflexus halocasei</name>
    <dbReference type="NCBI Taxonomy" id="908615"/>
    <lineage>
        <taxon>Bacteria</taxon>
        <taxon>Pseudomonadati</taxon>
        <taxon>Bacteroidota</taxon>
        <taxon>Flavobacteriia</taxon>
        <taxon>Flavobacteriales</taxon>
        <taxon>Flavobacteriaceae</taxon>
        <taxon>Psychroflexus</taxon>
    </lineage>
</organism>
<name>A0A1H3WYT7_9FLAO</name>
<gene>
    <name evidence="4" type="ORF">SAMN05421540_102190</name>
</gene>
<keyword evidence="2" id="KW-1133">Transmembrane helix</keyword>
<dbReference type="Proteomes" id="UP000198820">
    <property type="component" value="Unassembled WGS sequence"/>
</dbReference>
<feature type="coiled-coil region" evidence="1">
    <location>
        <begin position="237"/>
        <end position="291"/>
    </location>
</feature>
<dbReference type="PANTHER" id="PTHR33371:SF4">
    <property type="entry name" value="INTERMEMBRANE PHOSPHOLIPID TRANSPORT SYSTEM BINDING PROTEIN MLAD"/>
    <property type="match status" value="1"/>
</dbReference>
<dbReference type="InterPro" id="IPR003399">
    <property type="entry name" value="Mce/MlaD"/>
</dbReference>
<reference evidence="4 5" key="1">
    <citation type="submission" date="2016-10" db="EMBL/GenBank/DDBJ databases">
        <authorList>
            <person name="de Groot N.N."/>
        </authorList>
    </citation>
    <scope>NUCLEOTIDE SEQUENCE [LARGE SCALE GENOMIC DNA]</scope>
    <source>
        <strain evidence="4 5">DSM 23581</strain>
    </source>
</reference>
<dbReference type="RefSeq" id="WP_234953082.1">
    <property type="nucleotide sequence ID" value="NZ_FNQF01000002.1"/>
</dbReference>
<feature type="transmembrane region" description="Helical" evidence="2">
    <location>
        <begin position="7"/>
        <end position="27"/>
    </location>
</feature>
<keyword evidence="5" id="KW-1185">Reference proteome</keyword>
<evidence type="ECO:0000256" key="1">
    <source>
        <dbReference type="SAM" id="Coils"/>
    </source>
</evidence>
<protein>
    <submittedName>
        <fullName evidence="4">Phospholipid/cholesterol/gamma-HCH transport system substrate-binding protein</fullName>
    </submittedName>
</protein>
<keyword evidence="2" id="KW-0472">Membrane</keyword>
<evidence type="ECO:0000313" key="4">
    <source>
        <dbReference type="EMBL" id="SDZ92296.1"/>
    </source>
</evidence>
<evidence type="ECO:0000256" key="2">
    <source>
        <dbReference type="SAM" id="Phobius"/>
    </source>
</evidence>
<sequence>MKLTREFKAGLIAVAAILLFIFGYSYLEGTNLLKSTRFYYAVYDDVEGLGTSSPVTINGLQVGKVTNISFLDETGDIIVEMGIEKDFQFSKTSFVKIYGGDFIGGKSISIVPDFKNPEIAVSNDTLEGKTEEGLLELVNEKLSPLQDKVEGTVVSIDTLMNGINRILDKKTEDDIKLTIANLSQTMQSLSETANRVNGLLDKNASNITKSVNNFEKTSDNLSKISDSLSTVEYKKMFAEVEETINNLNAVSKKINSEEGSLGLLLKDKSLYNNLDNATRELELLFEDIKENPKRYVHFSLFGKKNQPYQED</sequence>
<proteinExistence type="predicted"/>
<dbReference type="PANTHER" id="PTHR33371">
    <property type="entry name" value="INTERMEMBRANE PHOSPHOLIPID TRANSPORT SYSTEM BINDING PROTEIN MLAD-RELATED"/>
    <property type="match status" value="1"/>
</dbReference>
<dbReference type="STRING" id="908615.SAMN05421540_102190"/>